<evidence type="ECO:0000256" key="8">
    <source>
        <dbReference type="ARBA" id="ARBA00023144"/>
    </source>
</evidence>
<evidence type="ECO:0000256" key="7">
    <source>
        <dbReference type="ARBA" id="ARBA00023027"/>
    </source>
</evidence>
<comment type="pathway">
    <text evidence="3 10">Carbohydrate metabolism; galactose metabolism.</text>
</comment>
<evidence type="ECO:0000313" key="12">
    <source>
        <dbReference type="EMBL" id="OHX40719.1"/>
    </source>
</evidence>
<evidence type="ECO:0000259" key="11">
    <source>
        <dbReference type="Pfam" id="PF01370"/>
    </source>
</evidence>
<comment type="catalytic activity">
    <reaction evidence="1 10">
        <text>UDP-alpha-D-glucose = UDP-alpha-D-galactose</text>
        <dbReference type="Rhea" id="RHEA:22168"/>
        <dbReference type="ChEBI" id="CHEBI:58885"/>
        <dbReference type="ChEBI" id="CHEBI:66914"/>
        <dbReference type="EC" id="5.1.3.2"/>
    </reaction>
</comment>
<dbReference type="PANTHER" id="PTHR43725:SF47">
    <property type="entry name" value="UDP-GLUCOSE 4-EPIMERASE"/>
    <property type="match status" value="1"/>
</dbReference>
<keyword evidence="8" id="KW-0299">Galactose metabolism</keyword>
<evidence type="ECO:0000256" key="9">
    <source>
        <dbReference type="ARBA" id="ARBA00023235"/>
    </source>
</evidence>
<comment type="caution">
    <text evidence="12">The sequence shown here is derived from an EMBL/GenBank/DDBJ whole genome shotgun (WGS) entry which is preliminary data.</text>
</comment>
<evidence type="ECO:0000256" key="10">
    <source>
        <dbReference type="RuleBase" id="RU366046"/>
    </source>
</evidence>
<dbReference type="PRINTS" id="PR01713">
    <property type="entry name" value="NUCEPIMERASE"/>
</dbReference>
<evidence type="ECO:0000256" key="3">
    <source>
        <dbReference type="ARBA" id="ARBA00004947"/>
    </source>
</evidence>
<dbReference type="EMBL" id="MBRJ01000062">
    <property type="protein sequence ID" value="OHX40719.1"/>
    <property type="molecule type" value="Genomic_DNA"/>
</dbReference>
<comment type="subunit">
    <text evidence="10">Homodimer.</text>
</comment>
<accession>A0ABX3CKE0</accession>
<evidence type="ECO:0000256" key="4">
    <source>
        <dbReference type="ARBA" id="ARBA00007637"/>
    </source>
</evidence>
<comment type="cofactor">
    <cofactor evidence="2 10">
        <name>NAD(+)</name>
        <dbReference type="ChEBI" id="CHEBI:57540"/>
    </cofactor>
</comment>
<evidence type="ECO:0000256" key="6">
    <source>
        <dbReference type="ARBA" id="ARBA00018569"/>
    </source>
</evidence>
<evidence type="ECO:0000256" key="5">
    <source>
        <dbReference type="ARBA" id="ARBA00013189"/>
    </source>
</evidence>
<reference evidence="12 13" key="1">
    <citation type="submission" date="2016-07" db="EMBL/GenBank/DDBJ databases">
        <title>Bacillus oceanisediminis whole genome.</title>
        <authorList>
            <person name="Pal Y."/>
            <person name="Verma A."/>
            <person name="Mual P."/>
            <person name="Srinivasan K."/>
        </authorList>
    </citation>
    <scope>NUCLEOTIDE SEQUENCE [LARGE SCALE GENOMIC DNA]</scope>
    <source>
        <strain evidence="12 13">Bhandara28</strain>
    </source>
</reference>
<keyword evidence="7 10" id="KW-0520">NAD</keyword>
<comment type="similarity">
    <text evidence="4 10">Belongs to the NAD(P)-dependent epimerase/dehydratase family.</text>
</comment>
<dbReference type="EC" id="5.1.3.2" evidence="5 10"/>
<dbReference type="Proteomes" id="UP000180194">
    <property type="component" value="Unassembled WGS sequence"/>
</dbReference>
<name>A0ABX3CKE0_9BACI</name>
<keyword evidence="13" id="KW-1185">Reference proteome</keyword>
<dbReference type="RefSeq" id="WP_071160055.1">
    <property type="nucleotide sequence ID" value="NZ_MBRJ01000062.1"/>
</dbReference>
<dbReference type="Pfam" id="PF01370">
    <property type="entry name" value="Epimerase"/>
    <property type="match status" value="1"/>
</dbReference>
<organism evidence="12 13">
    <name type="scientific">Cytobacillus oceanisediminis</name>
    <dbReference type="NCBI Taxonomy" id="665099"/>
    <lineage>
        <taxon>Bacteria</taxon>
        <taxon>Bacillati</taxon>
        <taxon>Bacillota</taxon>
        <taxon>Bacilli</taxon>
        <taxon>Bacillales</taxon>
        <taxon>Bacillaceae</taxon>
        <taxon>Cytobacillus</taxon>
    </lineage>
</organism>
<feature type="domain" description="NAD-dependent epimerase/dehydratase" evidence="11">
    <location>
        <begin position="3"/>
        <end position="261"/>
    </location>
</feature>
<dbReference type="SUPFAM" id="SSF51735">
    <property type="entry name" value="NAD(P)-binding Rossmann-fold domains"/>
    <property type="match status" value="1"/>
</dbReference>
<keyword evidence="9 10" id="KW-0413">Isomerase</keyword>
<evidence type="ECO:0000256" key="1">
    <source>
        <dbReference type="ARBA" id="ARBA00000083"/>
    </source>
</evidence>
<dbReference type="Gene3D" id="3.40.50.720">
    <property type="entry name" value="NAD(P)-binding Rossmann-like Domain"/>
    <property type="match status" value="1"/>
</dbReference>
<evidence type="ECO:0000256" key="2">
    <source>
        <dbReference type="ARBA" id="ARBA00001911"/>
    </source>
</evidence>
<dbReference type="InterPro" id="IPR001509">
    <property type="entry name" value="Epimerase_deHydtase"/>
</dbReference>
<dbReference type="NCBIfam" id="TIGR01179">
    <property type="entry name" value="galE"/>
    <property type="match status" value="1"/>
</dbReference>
<evidence type="ECO:0000313" key="13">
    <source>
        <dbReference type="Proteomes" id="UP000180194"/>
    </source>
</evidence>
<protein>
    <recommendedName>
        <fullName evidence="6 10">UDP-glucose 4-epimerase</fullName>
        <ecNumber evidence="5 10">5.1.3.2</ecNumber>
    </recommendedName>
</protein>
<dbReference type="InterPro" id="IPR005886">
    <property type="entry name" value="UDP_G4E"/>
</dbReference>
<keyword evidence="10" id="KW-0119">Carbohydrate metabolism</keyword>
<gene>
    <name evidence="12" type="ORF">BBV17_29150</name>
</gene>
<dbReference type="NCBIfam" id="NF007956">
    <property type="entry name" value="PRK10675.1"/>
    <property type="match status" value="1"/>
</dbReference>
<proteinExistence type="inferred from homology"/>
<dbReference type="InterPro" id="IPR036291">
    <property type="entry name" value="NAD(P)-bd_dom_sf"/>
</dbReference>
<sequence>MEVLVTGGAGYIGSHTCVELLNRGYDVVVVDNFSNSQNESLNRVQEITGRSFKIYNVDLLNREGLEEVFHKNSIEAVIHFAGFKSVNSSIKKPLSYYHNNVTGSIILFETMIKFNVKKIVFSSSATVYGLPKIVPITEEAPLRATNPYGRTKIIIEEMLKDLYAADSNWSIVILRYFNPVGAHKSGNLGEHPNKKPSNLMPYISRVALNKFDKLLIYGNDYPTKDGTGIRDYIHINDLSIGHLKALEKIETQNGVSIYNLGTGKGYSVLDIIKEFERSSGKKIPFKFTKRRPGDIPICYASVEKASQELNWIANKDIKSICEDEWRWQVNISN</sequence>
<dbReference type="PANTHER" id="PTHR43725">
    <property type="entry name" value="UDP-GLUCOSE 4-EPIMERASE"/>
    <property type="match status" value="1"/>
</dbReference>
<dbReference type="Gene3D" id="3.90.25.10">
    <property type="entry name" value="UDP-galactose 4-epimerase, domain 1"/>
    <property type="match status" value="1"/>
</dbReference>
<dbReference type="CDD" id="cd05247">
    <property type="entry name" value="UDP_G4E_1_SDR_e"/>
    <property type="match status" value="1"/>
</dbReference>